<name>A0ABU6QRR7_9FABA</name>
<reference evidence="1 2" key="1">
    <citation type="journal article" date="2023" name="Plants (Basel)">
        <title>Bridging the Gap: Combining Genomics and Transcriptomics Approaches to Understand Stylosanthes scabra, an Orphan Legume from the Brazilian Caatinga.</title>
        <authorList>
            <person name="Ferreira-Neto J.R.C."/>
            <person name="da Silva M.D."/>
            <person name="Binneck E."/>
            <person name="de Melo N.F."/>
            <person name="da Silva R.H."/>
            <person name="de Melo A.L.T.M."/>
            <person name="Pandolfi V."/>
            <person name="Bustamante F.O."/>
            <person name="Brasileiro-Vidal A.C."/>
            <person name="Benko-Iseppon A.M."/>
        </authorList>
    </citation>
    <scope>NUCLEOTIDE SEQUENCE [LARGE SCALE GENOMIC DNA]</scope>
    <source>
        <tissue evidence="1">Leaves</tissue>
    </source>
</reference>
<keyword evidence="2" id="KW-1185">Reference proteome</keyword>
<dbReference type="Proteomes" id="UP001341840">
    <property type="component" value="Unassembled WGS sequence"/>
</dbReference>
<sequence length="151" mass="16939">MCVQVFQAFNRQSSKKKWLKRARGTRRSQRKPRRPILDPVCTHPRAYAYAPIALGGTPRDENEADAYAPKALVRTHRGILESINRGGHDHFEGSLHIISSLVFQRVVTLCLGYELKCADDLSCRSLRETDGRNIVNSDAVNAMPLPTAWGP</sequence>
<gene>
    <name evidence="1" type="ORF">PIB30_083250</name>
</gene>
<evidence type="ECO:0000313" key="2">
    <source>
        <dbReference type="Proteomes" id="UP001341840"/>
    </source>
</evidence>
<evidence type="ECO:0000313" key="1">
    <source>
        <dbReference type="EMBL" id="MED6114722.1"/>
    </source>
</evidence>
<comment type="caution">
    <text evidence="1">The sequence shown here is derived from an EMBL/GenBank/DDBJ whole genome shotgun (WGS) entry which is preliminary data.</text>
</comment>
<protein>
    <submittedName>
        <fullName evidence="1">Uncharacterized protein</fullName>
    </submittedName>
</protein>
<proteinExistence type="predicted"/>
<accession>A0ABU6QRR7</accession>
<dbReference type="EMBL" id="JASCZI010001310">
    <property type="protein sequence ID" value="MED6114722.1"/>
    <property type="molecule type" value="Genomic_DNA"/>
</dbReference>
<organism evidence="1 2">
    <name type="scientific">Stylosanthes scabra</name>
    <dbReference type="NCBI Taxonomy" id="79078"/>
    <lineage>
        <taxon>Eukaryota</taxon>
        <taxon>Viridiplantae</taxon>
        <taxon>Streptophyta</taxon>
        <taxon>Embryophyta</taxon>
        <taxon>Tracheophyta</taxon>
        <taxon>Spermatophyta</taxon>
        <taxon>Magnoliopsida</taxon>
        <taxon>eudicotyledons</taxon>
        <taxon>Gunneridae</taxon>
        <taxon>Pentapetalae</taxon>
        <taxon>rosids</taxon>
        <taxon>fabids</taxon>
        <taxon>Fabales</taxon>
        <taxon>Fabaceae</taxon>
        <taxon>Papilionoideae</taxon>
        <taxon>50 kb inversion clade</taxon>
        <taxon>dalbergioids sensu lato</taxon>
        <taxon>Dalbergieae</taxon>
        <taxon>Pterocarpus clade</taxon>
        <taxon>Stylosanthes</taxon>
    </lineage>
</organism>